<organism evidence="1 2">
    <name type="scientific">Anseongella ginsenosidimutans</name>
    <dbReference type="NCBI Taxonomy" id="496056"/>
    <lineage>
        <taxon>Bacteria</taxon>
        <taxon>Pseudomonadati</taxon>
        <taxon>Bacteroidota</taxon>
        <taxon>Sphingobacteriia</taxon>
        <taxon>Sphingobacteriales</taxon>
        <taxon>Sphingobacteriaceae</taxon>
        <taxon>Anseongella</taxon>
    </lineage>
</organism>
<accession>A0A4R3KVA4</accession>
<dbReference type="RefSeq" id="WP_132128116.1">
    <property type="nucleotide sequence ID" value="NZ_CP042432.1"/>
</dbReference>
<evidence type="ECO:0000313" key="2">
    <source>
        <dbReference type="Proteomes" id="UP000295807"/>
    </source>
</evidence>
<name>A0A4R3KVA4_9SPHI</name>
<dbReference type="PROSITE" id="PS51257">
    <property type="entry name" value="PROKAR_LIPOPROTEIN"/>
    <property type="match status" value="1"/>
</dbReference>
<proteinExistence type="predicted"/>
<keyword evidence="2" id="KW-1185">Reference proteome</keyword>
<gene>
    <name evidence="1" type="ORF">EDD80_102212</name>
</gene>
<reference evidence="1 2" key="1">
    <citation type="submission" date="2019-03" db="EMBL/GenBank/DDBJ databases">
        <title>Genomic Encyclopedia of Type Strains, Phase IV (KMG-IV): sequencing the most valuable type-strain genomes for metagenomic binning, comparative biology and taxonomic classification.</title>
        <authorList>
            <person name="Goeker M."/>
        </authorList>
    </citation>
    <scope>NUCLEOTIDE SEQUENCE [LARGE SCALE GENOMIC DNA]</scope>
    <source>
        <strain evidence="1 2">DSM 21100</strain>
    </source>
</reference>
<sequence length="334" mass="37308">MKKLLPILILILLSACQKEEVTKPEKNGELHAVTFELSGFTQRTEPISGELMSDKIRTKSTDDPDGPGSRYDYDECFWRAIKYYAYNEETGDLVRSQTSIYGSEDYGSFTDSLSAGNYNIVFVMCRGELTDYDWGLDWVQEGPAIYYSSKFNEATLTGYAAGVGGADLSVIGGFPDIFFKHIKLEVSGDVVMKDITLPRVVGGIEVRLTDDSFPDDLTQITTKQHAGYNDFPFNWEGASDPRIVHHSDWQPDPGNPLFHHVIVNPKTGKLTTDVHITAYRAGGELDTIAHKVIHDVEIEVNKKTILTGKLFDDPSQAFTVEVDTAWIGENELEF</sequence>
<dbReference type="AlphaFoldDB" id="A0A4R3KVA4"/>
<dbReference type="Proteomes" id="UP000295807">
    <property type="component" value="Unassembled WGS sequence"/>
</dbReference>
<comment type="caution">
    <text evidence="1">The sequence shown here is derived from an EMBL/GenBank/DDBJ whole genome shotgun (WGS) entry which is preliminary data.</text>
</comment>
<evidence type="ECO:0008006" key="3">
    <source>
        <dbReference type="Google" id="ProtNLM"/>
    </source>
</evidence>
<dbReference type="EMBL" id="SMAD01000002">
    <property type="protein sequence ID" value="TCS89021.1"/>
    <property type="molecule type" value="Genomic_DNA"/>
</dbReference>
<evidence type="ECO:0000313" key="1">
    <source>
        <dbReference type="EMBL" id="TCS89021.1"/>
    </source>
</evidence>
<protein>
    <recommendedName>
        <fullName evidence="3">Fimbrillin-A associated anchor protein Mfa1/Mfa2</fullName>
    </recommendedName>
</protein>